<comment type="similarity">
    <text evidence="2 7">Belongs to the glucose-6-phosphate dehydrogenase family.</text>
</comment>
<organism evidence="11 12">
    <name type="scientific">Parachlamydia acanthamoebae</name>
    <dbReference type="NCBI Taxonomy" id="83552"/>
    <lineage>
        <taxon>Bacteria</taxon>
        <taxon>Pseudomonadati</taxon>
        <taxon>Chlamydiota</taxon>
        <taxon>Chlamydiia</taxon>
        <taxon>Parachlamydiales</taxon>
        <taxon>Parachlamydiaceae</taxon>
        <taxon>Parachlamydia</taxon>
    </lineage>
</organism>
<evidence type="ECO:0000256" key="3">
    <source>
        <dbReference type="ARBA" id="ARBA00022526"/>
    </source>
</evidence>
<dbReference type="SUPFAM" id="SSF51735">
    <property type="entry name" value="NAD(P)-binding Rossmann-fold domains"/>
    <property type="match status" value="1"/>
</dbReference>
<dbReference type="InterPro" id="IPR036291">
    <property type="entry name" value="NAD(P)-bd_dom_sf"/>
</dbReference>
<evidence type="ECO:0000313" key="12">
    <source>
        <dbReference type="Proteomes" id="UP000031307"/>
    </source>
</evidence>
<dbReference type="Gene3D" id="3.30.360.10">
    <property type="entry name" value="Dihydrodipicolinate Reductase, domain 2"/>
    <property type="match status" value="1"/>
</dbReference>
<feature type="domain" description="Glucose-6-phosphate dehydrogenase C-terminal" evidence="10">
    <location>
        <begin position="220"/>
        <end position="518"/>
    </location>
</feature>
<dbReference type="PIRSF" id="PIRSF000110">
    <property type="entry name" value="G6PD"/>
    <property type="match status" value="1"/>
</dbReference>
<evidence type="ECO:0000256" key="2">
    <source>
        <dbReference type="ARBA" id="ARBA00009975"/>
    </source>
</evidence>
<dbReference type="GO" id="GO:0004345">
    <property type="term" value="F:glucose-6-phosphate dehydrogenase activity"/>
    <property type="evidence" value="ECO:0007669"/>
    <property type="project" value="UniProtKB-UniRule"/>
</dbReference>
<comment type="function">
    <text evidence="7">Catalyzes the oxidation of glucose 6-phosphate to 6-phosphogluconolactone.</text>
</comment>
<dbReference type="UniPathway" id="UPA00115">
    <property type="reaction ID" value="UER00408"/>
</dbReference>
<comment type="catalytic activity">
    <reaction evidence="7">
        <text>D-glucose 6-phosphate + NADP(+) = 6-phospho-D-glucono-1,5-lactone + NADPH + H(+)</text>
        <dbReference type="Rhea" id="RHEA:15841"/>
        <dbReference type="ChEBI" id="CHEBI:15378"/>
        <dbReference type="ChEBI" id="CHEBI:57783"/>
        <dbReference type="ChEBI" id="CHEBI:57955"/>
        <dbReference type="ChEBI" id="CHEBI:58349"/>
        <dbReference type="ChEBI" id="CHEBI:61548"/>
        <dbReference type="EC" id="1.1.1.49"/>
    </reaction>
</comment>
<proteinExistence type="inferred from homology"/>
<evidence type="ECO:0000256" key="6">
    <source>
        <dbReference type="ARBA" id="ARBA00023277"/>
    </source>
</evidence>
<keyword evidence="4 7" id="KW-0521">NADP</keyword>
<feature type="binding site" evidence="7">
    <location>
        <position position="68"/>
    </location>
    <ligand>
        <name>NADP(+)</name>
        <dbReference type="ChEBI" id="CHEBI:58349"/>
    </ligand>
</feature>
<comment type="pathway">
    <text evidence="1 7">Carbohydrate degradation; pentose phosphate pathway; D-ribulose 5-phosphate from D-glucose 6-phosphate (oxidative stage): step 1/3.</text>
</comment>
<dbReference type="EC" id="1.1.1.49" evidence="7"/>
<feature type="compositionally biased region" description="Polar residues" evidence="8">
    <location>
        <begin position="1"/>
        <end position="11"/>
    </location>
</feature>
<reference evidence="11 12" key="1">
    <citation type="journal article" date="2014" name="Mol. Biol. Evol.">
        <title>Massive expansion of Ubiquitination-related gene families within the Chlamydiae.</title>
        <authorList>
            <person name="Domman D."/>
            <person name="Collingro A."/>
            <person name="Lagkouvardos I."/>
            <person name="Gehre L."/>
            <person name="Weinmaier T."/>
            <person name="Rattei T."/>
            <person name="Subtil A."/>
            <person name="Horn M."/>
        </authorList>
    </citation>
    <scope>NUCLEOTIDE SEQUENCE [LARGE SCALE GENOMIC DNA]</scope>
    <source>
        <strain evidence="11 12">OEW1</strain>
    </source>
</reference>
<evidence type="ECO:0000256" key="5">
    <source>
        <dbReference type="ARBA" id="ARBA00023002"/>
    </source>
</evidence>
<dbReference type="GO" id="GO:0005829">
    <property type="term" value="C:cytosol"/>
    <property type="evidence" value="ECO:0007669"/>
    <property type="project" value="TreeGrafter"/>
</dbReference>
<dbReference type="Proteomes" id="UP000031307">
    <property type="component" value="Unassembled WGS sequence"/>
</dbReference>
<accession>A0A0C1E955</accession>
<dbReference type="PANTHER" id="PTHR23429">
    <property type="entry name" value="GLUCOSE-6-PHOSPHATE 1-DEHYDROGENASE G6PD"/>
    <property type="match status" value="1"/>
</dbReference>
<evidence type="ECO:0000256" key="7">
    <source>
        <dbReference type="HAMAP-Rule" id="MF_00966"/>
    </source>
</evidence>
<dbReference type="AlphaFoldDB" id="A0A0C1E955"/>
<evidence type="ECO:0000256" key="1">
    <source>
        <dbReference type="ARBA" id="ARBA00004937"/>
    </source>
</evidence>
<dbReference type="InterPro" id="IPR001282">
    <property type="entry name" value="G6P_DH"/>
</dbReference>
<dbReference type="EMBL" id="JSAM01000067">
    <property type="protein sequence ID" value="KIA77707.1"/>
    <property type="molecule type" value="Genomic_DNA"/>
</dbReference>
<name>A0A0C1E955_9BACT</name>
<feature type="binding site" evidence="7">
    <location>
        <begin position="111"/>
        <end position="112"/>
    </location>
    <ligand>
        <name>NADP(+)</name>
        <dbReference type="ChEBI" id="CHEBI:58349"/>
    </ligand>
</feature>
<dbReference type="InterPro" id="IPR019796">
    <property type="entry name" value="G6P_DH_AS"/>
</dbReference>
<feature type="binding site" evidence="7">
    <location>
        <position position="266"/>
    </location>
    <ligand>
        <name>substrate</name>
    </ligand>
</feature>
<sequence>MKMNTSSQTPFKNPLEESTRSTKTADPCILVIFGATGDLTARKLLPALYNLERENQLPSHFACVGFARREKTHAQFRDEMHEAVNKYSRVKPVDENIWNSFSEQIFYHQSEFDDDAGYDQLREFLKTLDTQFGTKGNRVFYLSTQPSFFPMIVEKLRQHQLIYEENHPSGMWSRIIIEKPFGHDLNSALVLQQELTKNLSENQIYRIDHYLGKETVQNLLVFRFSNPIFEALWNNRHIDHVQITVAEEIGIGTRGHFFEEAGMLRDIIQNHMMQLLSLVAMEPPTSLKADAIRSEKVKVLESIRPFPMDNYNQYIVRGQYGKGYINGQEVPEYRKENNVSPTSKVETYVGMELFIDNWRWAGVPFYLRAGKRLPKRATEIAITFNRAPGFLFKGQGKEIDQNVLVIRIQPDEGISLKMNCKVPGLNNQLQPVKMDFRYWSYFGSTPPEAYERLICDCMAGDNTLFARADEVLASWRLFTPILEQWQAHDVDNFPNYESGMWGPHEADLLIEREGRKWRLI</sequence>
<protein>
    <recommendedName>
        <fullName evidence="7">Glucose-6-phosphate 1-dehydrogenase</fullName>
        <shortName evidence="7">G6PD</shortName>
        <ecNumber evidence="7">1.1.1.49</ecNumber>
    </recommendedName>
</protein>
<dbReference type="Pfam" id="PF02781">
    <property type="entry name" value="G6PD_C"/>
    <property type="match status" value="1"/>
</dbReference>
<feature type="binding site" evidence="7">
    <location>
        <position position="371"/>
    </location>
    <ligand>
        <name>substrate</name>
    </ligand>
</feature>
<dbReference type="SUPFAM" id="SSF55347">
    <property type="entry name" value="Glyceraldehyde-3-phosphate dehydrogenase-like, C-terminal domain"/>
    <property type="match status" value="1"/>
</dbReference>
<dbReference type="InterPro" id="IPR022674">
    <property type="entry name" value="G6P_DH_NAD-bd"/>
</dbReference>
<evidence type="ECO:0000259" key="10">
    <source>
        <dbReference type="Pfam" id="PF02781"/>
    </source>
</evidence>
<evidence type="ECO:0000313" key="11">
    <source>
        <dbReference type="EMBL" id="KIA77707.1"/>
    </source>
</evidence>
<feature type="active site" description="Proton acceptor" evidence="7">
    <location>
        <position position="271"/>
    </location>
</feature>
<comment type="caution">
    <text evidence="7">Lacks conserved residue(s) required for the propagation of feature annotation.</text>
</comment>
<keyword evidence="3 7" id="KW-0313">Glucose metabolism</keyword>
<dbReference type="PATRIC" id="fig|83552.4.peg.1125"/>
<feature type="binding site" evidence="7">
    <location>
        <position position="179"/>
    </location>
    <ligand>
        <name>NADP(+)</name>
        <dbReference type="ChEBI" id="CHEBI:58349"/>
    </ligand>
</feature>
<dbReference type="PRINTS" id="PR00079">
    <property type="entry name" value="G6PDHDRGNASE"/>
</dbReference>
<gene>
    <name evidence="7 11" type="primary">zwf</name>
    <name evidence="11" type="ORF">DB43_FX00160</name>
</gene>
<dbReference type="GO" id="GO:0009051">
    <property type="term" value="P:pentose-phosphate shunt, oxidative branch"/>
    <property type="evidence" value="ECO:0007669"/>
    <property type="project" value="TreeGrafter"/>
</dbReference>
<keyword evidence="6 7" id="KW-0119">Carbohydrate metabolism</keyword>
<keyword evidence="5 7" id="KW-0560">Oxidoreductase</keyword>
<dbReference type="Gene3D" id="3.40.50.720">
    <property type="entry name" value="NAD(P)-binding Rossmann-like Domain"/>
    <property type="match status" value="1"/>
</dbReference>
<dbReference type="PANTHER" id="PTHR23429:SF0">
    <property type="entry name" value="GLUCOSE-6-PHOSPHATE 1-DEHYDROGENASE"/>
    <property type="match status" value="1"/>
</dbReference>
<evidence type="ECO:0000256" key="4">
    <source>
        <dbReference type="ARBA" id="ARBA00022857"/>
    </source>
</evidence>
<feature type="domain" description="Glucose-6-phosphate dehydrogenase NAD-binding" evidence="9">
    <location>
        <begin position="31"/>
        <end position="218"/>
    </location>
</feature>
<dbReference type="Pfam" id="PF00479">
    <property type="entry name" value="G6PD_N"/>
    <property type="match status" value="1"/>
</dbReference>
<feature type="binding site" evidence="7">
    <location>
        <position position="213"/>
    </location>
    <ligand>
        <name>substrate</name>
    </ligand>
</feature>
<feature type="region of interest" description="Disordered" evidence="8">
    <location>
        <begin position="1"/>
        <end position="20"/>
    </location>
</feature>
<evidence type="ECO:0000259" key="9">
    <source>
        <dbReference type="Pfam" id="PF00479"/>
    </source>
</evidence>
<feature type="binding site" evidence="7">
    <location>
        <position position="247"/>
    </location>
    <ligand>
        <name>substrate</name>
    </ligand>
</feature>
<evidence type="ECO:0000256" key="8">
    <source>
        <dbReference type="SAM" id="MobiDB-lite"/>
    </source>
</evidence>
<dbReference type="GO" id="GO:0006006">
    <property type="term" value="P:glucose metabolic process"/>
    <property type="evidence" value="ECO:0007669"/>
    <property type="project" value="UniProtKB-KW"/>
</dbReference>
<dbReference type="GO" id="GO:0050661">
    <property type="term" value="F:NADP binding"/>
    <property type="evidence" value="ECO:0007669"/>
    <property type="project" value="UniProtKB-UniRule"/>
</dbReference>
<dbReference type="HAMAP" id="MF_00966">
    <property type="entry name" value="G6PD"/>
    <property type="match status" value="1"/>
</dbReference>
<dbReference type="NCBIfam" id="TIGR00871">
    <property type="entry name" value="zwf"/>
    <property type="match status" value="1"/>
</dbReference>
<dbReference type="PROSITE" id="PS00069">
    <property type="entry name" value="G6P_DEHYDROGENASE"/>
    <property type="match status" value="1"/>
</dbReference>
<dbReference type="InterPro" id="IPR022675">
    <property type="entry name" value="G6P_DH_C"/>
</dbReference>
<comment type="caution">
    <text evidence="11">The sequence shown here is derived from an EMBL/GenBank/DDBJ whole genome shotgun (WGS) entry which is preliminary data.</text>
</comment>
<feature type="binding site" evidence="7">
    <location>
        <position position="209"/>
    </location>
    <ligand>
        <name>substrate</name>
    </ligand>
</feature>